<keyword evidence="6" id="KW-1185">Reference proteome</keyword>
<dbReference type="InterPro" id="IPR028261">
    <property type="entry name" value="DPD_II"/>
</dbReference>
<dbReference type="SUPFAM" id="SSF51971">
    <property type="entry name" value="Nucleotide-binding domain"/>
    <property type="match status" value="1"/>
</dbReference>
<dbReference type="SUPFAM" id="SSF54862">
    <property type="entry name" value="4Fe-4S ferredoxins"/>
    <property type="match status" value="1"/>
</dbReference>
<evidence type="ECO:0000259" key="4">
    <source>
        <dbReference type="Pfam" id="PF14691"/>
    </source>
</evidence>
<dbReference type="InterPro" id="IPR036188">
    <property type="entry name" value="FAD/NAD-bd_sf"/>
</dbReference>
<dbReference type="Gene3D" id="3.50.50.60">
    <property type="entry name" value="FAD/NAD(P)-binding domain"/>
    <property type="match status" value="1"/>
</dbReference>
<evidence type="ECO:0000313" key="6">
    <source>
        <dbReference type="Proteomes" id="UP000183995"/>
    </source>
</evidence>
<dbReference type="RefSeq" id="WP_073081977.1">
    <property type="nucleotide sequence ID" value="NZ_FQXV01000016.1"/>
</dbReference>
<dbReference type="PANTHER" id="PTHR42783:SF3">
    <property type="entry name" value="GLUTAMATE SYNTHASE [NADPH] SMALL CHAIN-RELATED"/>
    <property type="match status" value="1"/>
</dbReference>
<dbReference type="Pfam" id="PF14691">
    <property type="entry name" value="Fer4_20"/>
    <property type="match status" value="1"/>
</dbReference>
<dbReference type="OrthoDB" id="9803192at2"/>
<dbReference type="GO" id="GO:0051536">
    <property type="term" value="F:iron-sulfur cluster binding"/>
    <property type="evidence" value="ECO:0007669"/>
    <property type="project" value="UniProtKB-KW"/>
</dbReference>
<reference evidence="5 6" key="1">
    <citation type="submission" date="2016-11" db="EMBL/GenBank/DDBJ databases">
        <authorList>
            <person name="Jaros S."/>
            <person name="Januszkiewicz K."/>
            <person name="Wedrychowicz H."/>
        </authorList>
    </citation>
    <scope>NUCLEOTIDE SEQUENCE [LARGE SCALE GENOMIC DNA]</scope>
    <source>
        <strain evidence="5 6">DSM 10068</strain>
    </source>
</reference>
<gene>
    <name evidence="5" type="ORF">SAMN02745823_03466</name>
</gene>
<dbReference type="GO" id="GO:0046872">
    <property type="term" value="F:metal ion binding"/>
    <property type="evidence" value="ECO:0007669"/>
    <property type="project" value="UniProtKB-KW"/>
</dbReference>
<evidence type="ECO:0000313" key="5">
    <source>
        <dbReference type="EMBL" id="SHI21396.1"/>
    </source>
</evidence>
<feature type="domain" description="Dihydroprymidine dehydrogenase" evidence="4">
    <location>
        <begin position="6"/>
        <end position="98"/>
    </location>
</feature>
<keyword evidence="1" id="KW-0479">Metal-binding</keyword>
<dbReference type="AlphaFoldDB" id="A0A1M5ZAY6"/>
<dbReference type="Gene3D" id="1.10.1060.10">
    <property type="entry name" value="Alpha-helical ferredoxin"/>
    <property type="match status" value="2"/>
</dbReference>
<dbReference type="STRING" id="1123282.SAMN02745823_03466"/>
<dbReference type="Pfam" id="PF13450">
    <property type="entry name" value="NAD_binding_8"/>
    <property type="match status" value="1"/>
</dbReference>
<dbReference type="PANTHER" id="PTHR42783">
    <property type="entry name" value="GLUTAMATE SYNTHASE [NADPH] SMALL CHAIN"/>
    <property type="match status" value="1"/>
</dbReference>
<accession>A0A1M5ZAY6</accession>
<proteinExistence type="predicted"/>
<evidence type="ECO:0000256" key="1">
    <source>
        <dbReference type="ARBA" id="ARBA00022723"/>
    </source>
</evidence>
<dbReference type="Proteomes" id="UP000183995">
    <property type="component" value="Unassembled WGS sequence"/>
</dbReference>
<evidence type="ECO:0000256" key="2">
    <source>
        <dbReference type="ARBA" id="ARBA00023004"/>
    </source>
</evidence>
<organism evidence="5 6">
    <name type="scientific">Sporobacter termitidis DSM 10068</name>
    <dbReference type="NCBI Taxonomy" id="1123282"/>
    <lineage>
        <taxon>Bacteria</taxon>
        <taxon>Bacillati</taxon>
        <taxon>Bacillota</taxon>
        <taxon>Clostridia</taxon>
        <taxon>Eubacteriales</taxon>
        <taxon>Oscillospiraceae</taxon>
        <taxon>Sporobacter</taxon>
    </lineage>
</organism>
<dbReference type="Pfam" id="PF13534">
    <property type="entry name" value="Fer4_17"/>
    <property type="match status" value="1"/>
</dbReference>
<dbReference type="EMBL" id="FQXV01000016">
    <property type="protein sequence ID" value="SHI21396.1"/>
    <property type="molecule type" value="Genomic_DNA"/>
</dbReference>
<dbReference type="InterPro" id="IPR009051">
    <property type="entry name" value="Helical_ferredxn"/>
</dbReference>
<evidence type="ECO:0000256" key="3">
    <source>
        <dbReference type="ARBA" id="ARBA00023014"/>
    </source>
</evidence>
<dbReference type="PROSITE" id="PS00198">
    <property type="entry name" value="4FE4S_FER_1"/>
    <property type="match status" value="1"/>
</dbReference>
<protein>
    <submittedName>
        <fullName evidence="5">NADPH-dependent glutamate synthase beta chain</fullName>
    </submittedName>
</protein>
<keyword evidence="2" id="KW-0408">Iron</keyword>
<dbReference type="PRINTS" id="PR00419">
    <property type="entry name" value="ADXRDTASE"/>
</dbReference>
<dbReference type="InterPro" id="IPR017900">
    <property type="entry name" value="4Fe4S_Fe_S_CS"/>
</dbReference>
<name>A0A1M5ZAY6_9FIRM</name>
<sequence length="413" mass="45454">MKLEESNAYVARCFNGEPASCSFACPFSLDIRSYLEKVSKGRWAPAYKLLRNAVVFPAVVAALCPQPCRGHCQRTQLGDEALAMSDLETACVRYAKNRKAELYVIPPKTQRIAVVGAGPAGLACALSLAQKRYIVTVFDKAPGWGGSLRRHPRFSEFEEDFMLQFSGVEAEFRYDTEITGLGALDDYDAVYVATGRSGADFGLLDSWDRALLTTSNPKVFLGGELTGEDLMEAIALGNEASKIIESYLLAGKASRAPGPDRTNCERYLRHDGEAKKPLVQKSEGEVYTEEEAKAEAARCFQCDCDYCEASCEMLKSFRKKPKKLGLEVFTDSSANSLVSTHTLTRETYSCNICGHCKAVCPVNVDMGDLLQFSRTDRVAQGLQVPAFHDYWLREMDFNSTEGAYASAPKGKKA</sequence>
<keyword evidence="3" id="KW-0411">Iron-sulfur</keyword>